<dbReference type="EMBL" id="JACAPU010000011">
    <property type="protein sequence ID" value="NWB46236.1"/>
    <property type="molecule type" value="Genomic_DNA"/>
</dbReference>
<evidence type="ECO:0000313" key="2">
    <source>
        <dbReference type="EMBL" id="NWB46236.1"/>
    </source>
</evidence>
<keyword evidence="1" id="KW-1133">Transmembrane helix</keyword>
<sequence>MQRLFTPLITFLSGIRSIALIVFGVAFLVCAGMALYDAATLWQARGWPSVEARVDQCTMNMHYSKQDSWWDVSATFSYGDGFARHYQETWTPPDTPRYSRHPDPVISESEQSALAKRFCDKAAAEGLRVSPDHPWMAWRSEAVATGEWKTNVVMISVCGLGAVILIALGVSLWPGREAAVKAAGRRKRLQAARKKV</sequence>
<protein>
    <recommendedName>
        <fullName evidence="4">DUF3592 domain-containing protein</fullName>
    </recommendedName>
</protein>
<dbReference type="Proteomes" id="UP000582981">
    <property type="component" value="Unassembled WGS sequence"/>
</dbReference>
<proteinExistence type="predicted"/>
<evidence type="ECO:0000256" key="1">
    <source>
        <dbReference type="SAM" id="Phobius"/>
    </source>
</evidence>
<feature type="transmembrane region" description="Helical" evidence="1">
    <location>
        <begin position="15"/>
        <end position="36"/>
    </location>
</feature>
<keyword evidence="1" id="KW-0472">Membrane</keyword>
<feature type="transmembrane region" description="Helical" evidence="1">
    <location>
        <begin position="152"/>
        <end position="173"/>
    </location>
</feature>
<comment type="caution">
    <text evidence="2">The sequence shown here is derived from an EMBL/GenBank/DDBJ whole genome shotgun (WGS) entry which is preliminary data.</text>
</comment>
<keyword evidence="1" id="KW-0812">Transmembrane</keyword>
<name>A0A7Y7WBR0_9PSED</name>
<gene>
    <name evidence="2" type="ORF">HX829_07005</name>
</gene>
<dbReference type="RefSeq" id="WP_177143644.1">
    <property type="nucleotide sequence ID" value="NZ_JACAPU010000011.1"/>
</dbReference>
<organism evidence="2 3">
    <name type="scientific">Pseudomonas gingeri</name>
    <dbReference type="NCBI Taxonomy" id="117681"/>
    <lineage>
        <taxon>Bacteria</taxon>
        <taxon>Pseudomonadati</taxon>
        <taxon>Pseudomonadota</taxon>
        <taxon>Gammaproteobacteria</taxon>
        <taxon>Pseudomonadales</taxon>
        <taxon>Pseudomonadaceae</taxon>
        <taxon>Pseudomonas</taxon>
    </lineage>
</organism>
<evidence type="ECO:0008006" key="4">
    <source>
        <dbReference type="Google" id="ProtNLM"/>
    </source>
</evidence>
<dbReference type="AlphaFoldDB" id="A0A7Y7WBR0"/>
<accession>A0A7Y7WBR0</accession>
<reference evidence="2 3" key="1">
    <citation type="submission" date="2020-04" db="EMBL/GenBank/DDBJ databases">
        <title>Molecular characterization of pseudomonads from Agaricus bisporus reveal novel blotch 2 pathogens in Western Europe.</title>
        <authorList>
            <person name="Taparia T."/>
            <person name="Krijger M."/>
            <person name="Haynes E."/>
            <person name="Elpinstone J.G."/>
            <person name="Noble R."/>
            <person name="Van Der Wolf J."/>
        </authorList>
    </citation>
    <scope>NUCLEOTIDE SEQUENCE [LARGE SCALE GENOMIC DNA]</scope>
    <source>
        <strain evidence="2 3">F1001</strain>
    </source>
</reference>
<evidence type="ECO:0000313" key="3">
    <source>
        <dbReference type="Proteomes" id="UP000582981"/>
    </source>
</evidence>